<geneLocation type="plasmid" evidence="1">
    <name>pRF52-1_119k_tetX</name>
</geneLocation>
<organism evidence="1">
    <name type="scientific">Escherichia coli</name>
    <dbReference type="NCBI Taxonomy" id="562"/>
    <lineage>
        <taxon>Bacteria</taxon>
        <taxon>Pseudomonadati</taxon>
        <taxon>Pseudomonadota</taxon>
        <taxon>Gammaproteobacteria</taxon>
        <taxon>Enterobacterales</taxon>
        <taxon>Enterobacteriaceae</taxon>
        <taxon>Escherichia</taxon>
    </lineage>
</organism>
<accession>A0A6H1PVT4</accession>
<evidence type="ECO:0000313" key="2">
    <source>
        <dbReference type="EMBL" id="QIZ18975.1"/>
    </source>
</evidence>
<keyword evidence="1" id="KW-0614">Plasmid</keyword>
<dbReference type="EMBL" id="MT219823">
    <property type="protein sequence ID" value="QIZ18975.1"/>
    <property type="molecule type" value="Genomic_DNA"/>
</dbReference>
<sequence>MHRRGVERVNCGPKLLDLGEKGVYSSYTSQNFMKITQSLPILITSKEISSTALKTFGNEALLPKIMTKVMMNNTHRIVLVIQGSQ</sequence>
<protein>
    <submittedName>
        <fullName evidence="1">Uncharacterized protein</fullName>
    </submittedName>
</protein>
<reference evidence="1" key="1">
    <citation type="submission" date="2020-03" db="EMBL/GenBank/DDBJ databases">
        <title>Deciphering the structural diversity and classification of mobile tigecycline resistance gene tet(X)-bearing plasmidome among bacteria.</title>
        <authorList>
            <person name="Li R."/>
            <person name="Lu X."/>
            <person name="Peng K."/>
            <person name="Liu Z."/>
            <person name="Li Y."/>
            <person name="Liu Y."/>
            <person name="Xiao X."/>
            <person name="Wang Z."/>
        </authorList>
    </citation>
    <scope>NUCLEOTIDE SEQUENCE</scope>
    <source>
        <strain evidence="2">RF10-1</strain>
        <strain evidence="1">RF52-1</strain>
        <plasmid evidence="2">pRF10-1_119k_tetX</plasmid>
        <plasmid evidence="1">pRF52-1_119k_tetX</plasmid>
    </source>
</reference>
<dbReference type="EMBL" id="MT219819">
    <property type="protein sequence ID" value="QIZ18678.1"/>
    <property type="molecule type" value="Genomic_DNA"/>
</dbReference>
<gene>
    <name evidence="2" type="ORF">pRF10-1_119k_tetX_00022</name>
    <name evidence="1" type="ORF">pRF52-1_119k_tetX_00068</name>
</gene>
<dbReference type="AlphaFoldDB" id="A0A6H1PVT4"/>
<evidence type="ECO:0000313" key="1">
    <source>
        <dbReference type="EMBL" id="QIZ18678.1"/>
    </source>
</evidence>
<proteinExistence type="predicted"/>
<geneLocation type="plasmid" evidence="2">
    <name>pRF10-1_119k_tetX</name>
</geneLocation>
<name>A0A6H1PVT4_ECOLX</name>